<proteinExistence type="inferred from homology"/>
<dbReference type="PANTHER" id="PTHR37300:SF1">
    <property type="entry name" value="UPF0291 PROTEIN YNZC"/>
    <property type="match status" value="1"/>
</dbReference>
<dbReference type="SUPFAM" id="SSF158221">
    <property type="entry name" value="YnzC-like"/>
    <property type="match status" value="1"/>
</dbReference>
<sequence>MLEKEKMDRLNYLARKKKTESLTDAELKEQVTLRKEYLQAFRRGMRNHIEGIKIVDSEGNDLTSAKVKKIQKDKGLHRP</sequence>
<dbReference type="PANTHER" id="PTHR37300">
    <property type="entry name" value="UPF0291 PROTEIN CBO2609/CLC_2481"/>
    <property type="match status" value="1"/>
</dbReference>
<accession>A0A1H8ZTW8</accession>
<protein>
    <recommendedName>
        <fullName evidence="2">UPF0291 protein SAMN04488558_101337</fullName>
    </recommendedName>
</protein>
<comment type="subcellular location">
    <subcellularLocation>
        <location evidence="2">Cytoplasm</location>
    </subcellularLocation>
</comment>
<dbReference type="EMBL" id="FOEN01000001">
    <property type="protein sequence ID" value="SEP67926.1"/>
    <property type="molecule type" value="Genomic_DNA"/>
</dbReference>
<dbReference type="Gene3D" id="1.10.287.540">
    <property type="entry name" value="Helix hairpin bin"/>
    <property type="match status" value="1"/>
</dbReference>
<dbReference type="GO" id="GO:0005737">
    <property type="term" value="C:cytoplasm"/>
    <property type="evidence" value="ECO:0007669"/>
    <property type="project" value="UniProtKB-SubCell"/>
</dbReference>
<evidence type="ECO:0000256" key="2">
    <source>
        <dbReference type="HAMAP-Rule" id="MF_01103"/>
    </source>
</evidence>
<dbReference type="RefSeq" id="WP_092570121.1">
    <property type="nucleotide sequence ID" value="NZ_CALUDV010000020.1"/>
</dbReference>
<dbReference type="Pfam" id="PF05979">
    <property type="entry name" value="DUF896"/>
    <property type="match status" value="1"/>
</dbReference>
<dbReference type="Proteomes" id="UP000198833">
    <property type="component" value="Unassembled WGS sequence"/>
</dbReference>
<dbReference type="OrthoDB" id="390105at2"/>
<evidence type="ECO:0000313" key="4">
    <source>
        <dbReference type="Proteomes" id="UP000198833"/>
    </source>
</evidence>
<keyword evidence="4" id="KW-1185">Reference proteome</keyword>
<evidence type="ECO:0000313" key="3">
    <source>
        <dbReference type="EMBL" id="SEP67926.1"/>
    </source>
</evidence>
<name>A0A1H8ZTW8_9LACT</name>
<gene>
    <name evidence="3" type="ORF">SAMN04488558_101337</name>
</gene>
<reference evidence="3 4" key="1">
    <citation type="submission" date="2016-10" db="EMBL/GenBank/DDBJ databases">
        <authorList>
            <person name="de Groot N.N."/>
        </authorList>
    </citation>
    <scope>NUCLEOTIDE SEQUENCE [LARGE SCALE GENOMIC DNA]</scope>
    <source>
        <strain evidence="3 4">DSM 15695</strain>
    </source>
</reference>
<dbReference type="AlphaFoldDB" id="A0A1H8ZTW8"/>
<dbReference type="HAMAP" id="MF_01103">
    <property type="entry name" value="UPF0291"/>
    <property type="match status" value="1"/>
</dbReference>
<dbReference type="STRING" id="89093.SAMN04488558_101337"/>
<organism evidence="3 4">
    <name type="scientific">Ignavigranum ruoffiae</name>
    <dbReference type="NCBI Taxonomy" id="89093"/>
    <lineage>
        <taxon>Bacteria</taxon>
        <taxon>Bacillati</taxon>
        <taxon>Bacillota</taxon>
        <taxon>Bacilli</taxon>
        <taxon>Lactobacillales</taxon>
        <taxon>Aerococcaceae</taxon>
        <taxon>Ignavigranum</taxon>
    </lineage>
</organism>
<comment type="similarity">
    <text evidence="2">Belongs to the UPF0291 family.</text>
</comment>
<dbReference type="InterPro" id="IPR009242">
    <property type="entry name" value="DUF896"/>
</dbReference>
<evidence type="ECO:0000256" key="1">
    <source>
        <dbReference type="ARBA" id="ARBA00022490"/>
    </source>
</evidence>
<keyword evidence="1 2" id="KW-0963">Cytoplasm</keyword>